<dbReference type="Pfam" id="PF00571">
    <property type="entry name" value="CBS"/>
    <property type="match status" value="2"/>
</dbReference>
<dbReference type="Gene3D" id="3.10.580.10">
    <property type="entry name" value="CBS-domain"/>
    <property type="match status" value="1"/>
</dbReference>
<protein>
    <recommendedName>
        <fullName evidence="9">Magnesium transporter MgtE</fullName>
    </recommendedName>
</protein>
<dbReference type="Gene3D" id="1.10.357.20">
    <property type="entry name" value="SLC41 divalent cation transporters, integral membrane domain"/>
    <property type="match status" value="1"/>
</dbReference>
<evidence type="ECO:0000256" key="8">
    <source>
        <dbReference type="PROSITE-ProRule" id="PRU00703"/>
    </source>
</evidence>
<feature type="transmembrane region" description="Helical" evidence="9">
    <location>
        <begin position="287"/>
        <end position="304"/>
    </location>
</feature>
<dbReference type="Pfam" id="PF01769">
    <property type="entry name" value="MgtE"/>
    <property type="match status" value="1"/>
</dbReference>
<dbReference type="InterPro" id="IPR046342">
    <property type="entry name" value="CBS_dom_sf"/>
</dbReference>
<dbReference type="RefSeq" id="WP_044635521.1">
    <property type="nucleotide sequence ID" value="NZ_CP007229.1"/>
</dbReference>
<keyword evidence="3 9" id="KW-0813">Transport</keyword>
<organism evidence="11 12">
    <name type="scientific">Mesomycoplasma dispar</name>
    <dbReference type="NCBI Taxonomy" id="86660"/>
    <lineage>
        <taxon>Bacteria</taxon>
        <taxon>Bacillati</taxon>
        <taxon>Mycoplasmatota</taxon>
        <taxon>Mycoplasmoidales</taxon>
        <taxon>Metamycoplasmataceae</taxon>
        <taxon>Mesomycoplasma</taxon>
    </lineage>
</organism>
<dbReference type="InterPro" id="IPR006668">
    <property type="entry name" value="Mg_transptr_MgtE_intracell_dom"/>
</dbReference>
<dbReference type="PANTHER" id="PTHR43773">
    <property type="entry name" value="MAGNESIUM TRANSPORTER MGTE"/>
    <property type="match status" value="1"/>
</dbReference>
<keyword evidence="4 9" id="KW-0812">Transmembrane</keyword>
<keyword evidence="9" id="KW-1003">Cell membrane</keyword>
<dbReference type="GO" id="GO:0005886">
    <property type="term" value="C:plasma membrane"/>
    <property type="evidence" value="ECO:0007669"/>
    <property type="project" value="UniProtKB-SubCell"/>
</dbReference>
<evidence type="ECO:0000256" key="1">
    <source>
        <dbReference type="ARBA" id="ARBA00004141"/>
    </source>
</evidence>
<name>A0AAJ5TCB2_9BACT</name>
<keyword evidence="6 9" id="KW-1133">Transmembrane helix</keyword>
<keyword evidence="8" id="KW-0129">CBS domain</keyword>
<dbReference type="GO" id="GO:0046872">
    <property type="term" value="F:metal ion binding"/>
    <property type="evidence" value="ECO:0007669"/>
    <property type="project" value="UniProtKB-KW"/>
</dbReference>
<evidence type="ECO:0000259" key="10">
    <source>
        <dbReference type="PROSITE" id="PS51371"/>
    </source>
</evidence>
<evidence type="ECO:0000256" key="5">
    <source>
        <dbReference type="ARBA" id="ARBA00022842"/>
    </source>
</evidence>
<feature type="transmembrane region" description="Helical" evidence="9">
    <location>
        <begin position="316"/>
        <end position="336"/>
    </location>
</feature>
<keyword evidence="9" id="KW-0479">Metal-binding</keyword>
<dbReference type="SUPFAM" id="SSF161093">
    <property type="entry name" value="MgtE membrane domain-like"/>
    <property type="match status" value="1"/>
</dbReference>
<dbReference type="NCBIfam" id="TIGR00400">
    <property type="entry name" value="mgtE"/>
    <property type="match status" value="1"/>
</dbReference>
<dbReference type="CDD" id="cd04606">
    <property type="entry name" value="CBS_pair_Mg_transporter"/>
    <property type="match status" value="1"/>
</dbReference>
<dbReference type="PANTHER" id="PTHR43773:SF1">
    <property type="entry name" value="MAGNESIUM TRANSPORTER MGTE"/>
    <property type="match status" value="1"/>
</dbReference>
<dbReference type="Pfam" id="PF03448">
    <property type="entry name" value="MgtE_N"/>
    <property type="match status" value="1"/>
</dbReference>
<evidence type="ECO:0000256" key="7">
    <source>
        <dbReference type="ARBA" id="ARBA00023136"/>
    </source>
</evidence>
<evidence type="ECO:0000256" key="9">
    <source>
        <dbReference type="RuleBase" id="RU362011"/>
    </source>
</evidence>
<dbReference type="SUPFAM" id="SSF158791">
    <property type="entry name" value="MgtE N-terminal domain-like"/>
    <property type="match status" value="1"/>
</dbReference>
<evidence type="ECO:0000256" key="2">
    <source>
        <dbReference type="ARBA" id="ARBA00009749"/>
    </source>
</evidence>
<comment type="subunit">
    <text evidence="9">Homodimer.</text>
</comment>
<dbReference type="Proteomes" id="UP000289629">
    <property type="component" value="Chromosome"/>
</dbReference>
<evidence type="ECO:0000256" key="6">
    <source>
        <dbReference type="ARBA" id="ARBA00022989"/>
    </source>
</evidence>
<evidence type="ECO:0000313" key="11">
    <source>
        <dbReference type="EMBL" id="VEU62089.1"/>
    </source>
</evidence>
<feature type="transmembrane region" description="Helical" evidence="9">
    <location>
        <begin position="464"/>
        <end position="487"/>
    </location>
</feature>
<evidence type="ECO:0000256" key="4">
    <source>
        <dbReference type="ARBA" id="ARBA00022692"/>
    </source>
</evidence>
<comment type="subcellular location">
    <subcellularLocation>
        <location evidence="9">Cell membrane</location>
        <topology evidence="9">Multi-pass membrane protein</topology>
    </subcellularLocation>
    <subcellularLocation>
        <location evidence="1">Membrane</location>
        <topology evidence="1">Multi-pass membrane protein</topology>
    </subcellularLocation>
</comment>
<dbReference type="AlphaFoldDB" id="A0AAJ5TCB2"/>
<dbReference type="InterPro" id="IPR036739">
    <property type="entry name" value="SLC41_membr_dom_sf"/>
</dbReference>
<feature type="transmembrane region" description="Helical" evidence="9">
    <location>
        <begin position="420"/>
        <end position="443"/>
    </location>
</feature>
<comment type="function">
    <text evidence="9">Acts as a magnesium transporter.</text>
</comment>
<feature type="transmembrane region" description="Helical" evidence="9">
    <location>
        <begin position="376"/>
        <end position="400"/>
    </location>
</feature>
<dbReference type="GO" id="GO:0015095">
    <property type="term" value="F:magnesium ion transmembrane transporter activity"/>
    <property type="evidence" value="ECO:0007669"/>
    <property type="project" value="UniProtKB-UniRule"/>
</dbReference>
<evidence type="ECO:0000256" key="3">
    <source>
        <dbReference type="ARBA" id="ARBA00022448"/>
    </source>
</evidence>
<dbReference type="Gene3D" id="1.25.60.10">
    <property type="entry name" value="MgtE N-terminal domain-like"/>
    <property type="match status" value="1"/>
</dbReference>
<sequence>MQNFEATSSSVLAELVDAKKINQVRNYAKQKPLSEIAEEVSKFSQFQRILFFRMLDTAAAGEIFTYFSPEIQTELVISLPNEMMNKLLDELYADEIVELLDEVPDNVAKRILRNIDTDTRKQVNQLLQYTDDQIGSFMSVDIVYLSNEFTCMEALEKIRQYKDISELVHYYYVVDAHKKIIGATTLEDIVFSDPKLKIEEIIFQVPFLITTDKKEQAAEVFAKNDFSVLPVVNTAQRLIGMVTSDDIIDIVKEEATSDMYKLAGILPQEVDDSYIKSTLKQIVKSRVFWLIILMFGSTLSQFIIQEFTDAITENNAIKSIGLASFITTIVSMIPVISGSAGNAGSQSATTIVRALSLKEVSRSNFIRKVLLKEISVGLIIGTILMFLNFVRLVIYFSFTGDIKNTQIPENSISNLTIRDYILIISFASSVSLLCVIIFSKILGATIPMLAKAIKRDPAVMSAPILATVTDSVSTLIFFGITILVFLMI</sequence>
<dbReference type="InterPro" id="IPR038076">
    <property type="entry name" value="MgtE_N_sf"/>
</dbReference>
<reference evidence="11 12" key="1">
    <citation type="submission" date="2019-01" db="EMBL/GenBank/DDBJ databases">
        <authorList>
            <consortium name="Pathogen Informatics"/>
        </authorList>
    </citation>
    <scope>NUCLEOTIDE SEQUENCE [LARGE SCALE GENOMIC DNA]</scope>
    <source>
        <strain evidence="11 12">NCTC10125</strain>
    </source>
</reference>
<dbReference type="InterPro" id="IPR000644">
    <property type="entry name" value="CBS_dom"/>
</dbReference>
<comment type="similarity">
    <text evidence="2 9">Belongs to the SLC41A transporter family.</text>
</comment>
<keyword evidence="5 9" id="KW-0460">Magnesium</keyword>
<dbReference type="SMART" id="SM00924">
    <property type="entry name" value="MgtE_N"/>
    <property type="match status" value="1"/>
</dbReference>
<gene>
    <name evidence="11" type="ORF">NCTC10125_00532</name>
</gene>
<evidence type="ECO:0000313" key="12">
    <source>
        <dbReference type="Proteomes" id="UP000289629"/>
    </source>
</evidence>
<accession>A0AAJ5TCB2</accession>
<dbReference type="InterPro" id="IPR006669">
    <property type="entry name" value="MgtE_transporter"/>
</dbReference>
<keyword evidence="7 9" id="KW-0472">Membrane</keyword>
<dbReference type="KEGG" id="mds:MDIS_02820"/>
<dbReference type="InterPro" id="IPR006667">
    <property type="entry name" value="SLC41_membr_dom"/>
</dbReference>
<dbReference type="EMBL" id="LR214971">
    <property type="protein sequence ID" value="VEU62089.1"/>
    <property type="molecule type" value="Genomic_DNA"/>
</dbReference>
<dbReference type="SUPFAM" id="SSF54631">
    <property type="entry name" value="CBS-domain pair"/>
    <property type="match status" value="1"/>
</dbReference>
<dbReference type="PROSITE" id="PS51371">
    <property type="entry name" value="CBS"/>
    <property type="match status" value="1"/>
</dbReference>
<proteinExistence type="inferred from homology"/>
<dbReference type="SMART" id="SM00116">
    <property type="entry name" value="CBS"/>
    <property type="match status" value="2"/>
</dbReference>
<feature type="domain" description="CBS" evidence="10">
    <location>
        <begin position="201"/>
        <end position="259"/>
    </location>
</feature>